<accession>A0ABP9CBL3</accession>
<evidence type="ECO:0000313" key="3">
    <source>
        <dbReference type="Proteomes" id="UP001499959"/>
    </source>
</evidence>
<dbReference type="EMBL" id="BAABJE010000030">
    <property type="protein sequence ID" value="GAA4807954.1"/>
    <property type="molecule type" value="Genomic_DNA"/>
</dbReference>
<sequence>MIDRLHQTASPLPPRPAAQESPPGVPSFLEWALSNPDAESGSLPDGRSAPDGQHGDPGQAALATPLPPGMLEASLLPAAVDPALSLLPRNLPGDATHANPPMPAPGEPVPPTSALPGPFALAPGEPASHDLAAGMPTPPGLVSGDPAVAVAAATDPQDAVTRMLQCHVRGPNGEREVVSLPWRLAAGGRLDQSLRAPGMVAPGAVSNLAPGAMPPPGNVGSPYFDAQGRLQNGILPPGVLAAGEGVLPPGVVRITARGAEASGAATIGAASTPVVSEWLSRWMKWIERDGHDPVVLLRDYRMDGDETRRVVDSLRAFAREHGVSLERVVVNGHEFWRNPDRDPNANRTGE</sequence>
<organism evidence="2 3">
    <name type="scientific">Lysobacter hankyongensis</name>
    <dbReference type="NCBI Taxonomy" id="1176535"/>
    <lineage>
        <taxon>Bacteria</taxon>
        <taxon>Pseudomonadati</taxon>
        <taxon>Pseudomonadota</taxon>
        <taxon>Gammaproteobacteria</taxon>
        <taxon>Lysobacterales</taxon>
        <taxon>Lysobacteraceae</taxon>
        <taxon>Lysobacter</taxon>
    </lineage>
</organism>
<gene>
    <name evidence="2" type="ORF">GCM10023307_38450</name>
</gene>
<reference evidence="3" key="1">
    <citation type="journal article" date="2019" name="Int. J. Syst. Evol. Microbiol.">
        <title>The Global Catalogue of Microorganisms (GCM) 10K type strain sequencing project: providing services to taxonomists for standard genome sequencing and annotation.</title>
        <authorList>
            <consortium name="The Broad Institute Genomics Platform"/>
            <consortium name="The Broad Institute Genome Sequencing Center for Infectious Disease"/>
            <person name="Wu L."/>
            <person name="Ma J."/>
        </authorList>
    </citation>
    <scope>NUCLEOTIDE SEQUENCE [LARGE SCALE GENOMIC DNA]</scope>
    <source>
        <strain evidence="3">JCM 18204</strain>
    </source>
</reference>
<feature type="compositionally biased region" description="Pro residues" evidence="1">
    <location>
        <begin position="100"/>
        <end position="113"/>
    </location>
</feature>
<name>A0ABP9CBL3_9GAMM</name>
<comment type="caution">
    <text evidence="2">The sequence shown here is derived from an EMBL/GenBank/DDBJ whole genome shotgun (WGS) entry which is preliminary data.</text>
</comment>
<keyword evidence="3" id="KW-1185">Reference proteome</keyword>
<feature type="region of interest" description="Disordered" evidence="1">
    <location>
        <begin position="1"/>
        <end position="67"/>
    </location>
</feature>
<feature type="region of interest" description="Disordered" evidence="1">
    <location>
        <begin position="90"/>
        <end position="132"/>
    </location>
</feature>
<proteinExistence type="predicted"/>
<evidence type="ECO:0000313" key="2">
    <source>
        <dbReference type="EMBL" id="GAA4807954.1"/>
    </source>
</evidence>
<dbReference type="RefSeq" id="WP_345304993.1">
    <property type="nucleotide sequence ID" value="NZ_BAABJE010000030.1"/>
</dbReference>
<dbReference type="Proteomes" id="UP001499959">
    <property type="component" value="Unassembled WGS sequence"/>
</dbReference>
<protein>
    <submittedName>
        <fullName evidence="2">Uncharacterized protein</fullName>
    </submittedName>
</protein>
<evidence type="ECO:0000256" key="1">
    <source>
        <dbReference type="SAM" id="MobiDB-lite"/>
    </source>
</evidence>